<evidence type="ECO:0000256" key="7">
    <source>
        <dbReference type="ARBA" id="ARBA00023065"/>
    </source>
</evidence>
<keyword evidence="6" id="KW-0040">ANK repeat</keyword>
<dbReference type="PANTHER" id="PTHR47143">
    <property type="entry name" value="TRANSIENT RECEPTOR POTENTIAL CATION CHANNEL PROTEIN PAINLESS"/>
    <property type="match status" value="1"/>
</dbReference>
<accession>A0A1D2MII3</accession>
<dbReference type="PANTHER" id="PTHR47143:SF1">
    <property type="entry name" value="ION_TRANS DOMAIN-CONTAINING PROTEIN"/>
    <property type="match status" value="1"/>
</dbReference>
<dbReference type="Proteomes" id="UP000094527">
    <property type="component" value="Unassembled WGS sequence"/>
</dbReference>
<evidence type="ECO:0000256" key="6">
    <source>
        <dbReference type="ARBA" id="ARBA00023043"/>
    </source>
</evidence>
<evidence type="ECO:0000256" key="10">
    <source>
        <dbReference type="ARBA" id="ARBA00023303"/>
    </source>
</evidence>
<evidence type="ECO:0000313" key="13">
    <source>
        <dbReference type="EMBL" id="ODM92765.1"/>
    </source>
</evidence>
<keyword evidence="8 11" id="KW-0472">Membrane</keyword>
<dbReference type="InterPro" id="IPR005821">
    <property type="entry name" value="Ion_trans_dom"/>
</dbReference>
<dbReference type="InterPro" id="IPR052076">
    <property type="entry name" value="TRP_cation_channel"/>
</dbReference>
<sequence length="353" mass="39941">MFLMHMAGDLLLINDERSGGVEGNIEGSTEYPMLLPDGSCEITGLVHMASALLLILSVIIAVKELFQFVRLRSLYIRFENVGQCILLSFIFASMPNLYLIRFGYQPTSLSTFSVWNISGVDTFPLPALQIAPLCPTDSILWINSGHIILPDHGIYVEILTEFFKNFLVFITIFSSLLISFVFSFNILLPNSTGFINLSNSVLKVLTMMTGELNYDEIFHSEEEKLIYPFSSHIMYAIFIMVATIILFNLLIGFTVSDIQGLQKDAEVNQISNKLEQIFLMECFLLSTPMQFIFGLFGKVFLGAGRNHIFEEYYGHQKNPKAYLDVLPYFYQRASDCASDCNSGLGFQKLFVHF</sequence>
<keyword evidence="3 11" id="KW-0812">Transmembrane</keyword>
<protein>
    <submittedName>
        <fullName evidence="13">Transient receptor potential channel pyrexia</fullName>
    </submittedName>
</protein>
<evidence type="ECO:0000256" key="5">
    <source>
        <dbReference type="ARBA" id="ARBA00022989"/>
    </source>
</evidence>
<dbReference type="Pfam" id="PF00520">
    <property type="entry name" value="Ion_trans"/>
    <property type="match status" value="1"/>
</dbReference>
<reference evidence="13 14" key="1">
    <citation type="journal article" date="2016" name="Genome Biol. Evol.">
        <title>Gene Family Evolution Reflects Adaptation to Soil Environmental Stressors in the Genome of the Collembolan Orchesella cincta.</title>
        <authorList>
            <person name="Faddeeva-Vakhrusheva A."/>
            <person name="Derks M.F."/>
            <person name="Anvar S.Y."/>
            <person name="Agamennone V."/>
            <person name="Suring W."/>
            <person name="Smit S."/>
            <person name="van Straalen N.M."/>
            <person name="Roelofs D."/>
        </authorList>
    </citation>
    <scope>NUCLEOTIDE SEQUENCE [LARGE SCALE GENOMIC DNA]</scope>
    <source>
        <tissue evidence="13">Mixed pool</tissue>
    </source>
</reference>
<evidence type="ECO:0000256" key="2">
    <source>
        <dbReference type="ARBA" id="ARBA00022448"/>
    </source>
</evidence>
<keyword evidence="7" id="KW-0406">Ion transport</keyword>
<keyword evidence="5 11" id="KW-1133">Transmembrane helix</keyword>
<keyword evidence="14" id="KW-1185">Reference proteome</keyword>
<gene>
    <name evidence="13" type="ORF">Ocin01_13911</name>
</gene>
<dbReference type="AlphaFoldDB" id="A0A1D2MII3"/>
<comment type="caution">
    <text evidence="13">The sequence shown here is derived from an EMBL/GenBank/DDBJ whole genome shotgun (WGS) entry which is preliminary data.</text>
</comment>
<dbReference type="EMBL" id="LJIJ01001154">
    <property type="protein sequence ID" value="ODM92765.1"/>
    <property type="molecule type" value="Genomic_DNA"/>
</dbReference>
<evidence type="ECO:0000256" key="4">
    <source>
        <dbReference type="ARBA" id="ARBA00022737"/>
    </source>
</evidence>
<dbReference type="GO" id="GO:0005216">
    <property type="term" value="F:monoatomic ion channel activity"/>
    <property type="evidence" value="ECO:0007669"/>
    <property type="project" value="InterPro"/>
</dbReference>
<feature type="transmembrane region" description="Helical" evidence="11">
    <location>
        <begin position="42"/>
        <end position="62"/>
    </location>
</feature>
<comment type="subcellular location">
    <subcellularLocation>
        <location evidence="1">Membrane</location>
        <topology evidence="1">Multi-pass membrane protein</topology>
    </subcellularLocation>
</comment>
<evidence type="ECO:0000256" key="9">
    <source>
        <dbReference type="ARBA" id="ARBA00023180"/>
    </source>
</evidence>
<evidence type="ECO:0000313" key="14">
    <source>
        <dbReference type="Proteomes" id="UP000094527"/>
    </source>
</evidence>
<keyword evidence="4" id="KW-0677">Repeat</keyword>
<dbReference type="STRING" id="48709.A0A1D2MII3"/>
<organism evidence="13 14">
    <name type="scientific">Orchesella cincta</name>
    <name type="common">Springtail</name>
    <name type="synonym">Podura cincta</name>
    <dbReference type="NCBI Taxonomy" id="48709"/>
    <lineage>
        <taxon>Eukaryota</taxon>
        <taxon>Metazoa</taxon>
        <taxon>Ecdysozoa</taxon>
        <taxon>Arthropoda</taxon>
        <taxon>Hexapoda</taxon>
        <taxon>Collembola</taxon>
        <taxon>Entomobryomorpha</taxon>
        <taxon>Entomobryoidea</taxon>
        <taxon>Orchesellidae</taxon>
        <taxon>Orchesellinae</taxon>
        <taxon>Orchesella</taxon>
    </lineage>
</organism>
<feature type="domain" description="Ion transport" evidence="12">
    <location>
        <begin position="153"/>
        <end position="265"/>
    </location>
</feature>
<evidence type="ECO:0000256" key="8">
    <source>
        <dbReference type="ARBA" id="ARBA00023136"/>
    </source>
</evidence>
<evidence type="ECO:0000256" key="1">
    <source>
        <dbReference type="ARBA" id="ARBA00004141"/>
    </source>
</evidence>
<dbReference type="GO" id="GO:1902495">
    <property type="term" value="C:transmembrane transporter complex"/>
    <property type="evidence" value="ECO:0007669"/>
    <property type="project" value="TreeGrafter"/>
</dbReference>
<evidence type="ECO:0000259" key="12">
    <source>
        <dbReference type="Pfam" id="PF00520"/>
    </source>
</evidence>
<evidence type="ECO:0000256" key="3">
    <source>
        <dbReference type="ARBA" id="ARBA00022692"/>
    </source>
</evidence>
<dbReference type="OrthoDB" id="5402602at2759"/>
<proteinExistence type="predicted"/>
<keyword evidence="9" id="KW-0325">Glycoprotein</keyword>
<keyword evidence="13" id="KW-0675">Receptor</keyword>
<name>A0A1D2MII3_ORCCI</name>
<keyword evidence="10" id="KW-0407">Ion channel</keyword>
<keyword evidence="2" id="KW-0813">Transport</keyword>
<feature type="transmembrane region" description="Helical" evidence="11">
    <location>
        <begin position="166"/>
        <end position="188"/>
    </location>
</feature>
<feature type="transmembrane region" description="Helical" evidence="11">
    <location>
        <begin position="233"/>
        <end position="256"/>
    </location>
</feature>
<evidence type="ECO:0000256" key="11">
    <source>
        <dbReference type="SAM" id="Phobius"/>
    </source>
</evidence>